<feature type="region of interest" description="Disordered" evidence="8">
    <location>
        <begin position="36"/>
        <end position="56"/>
    </location>
</feature>
<dbReference type="Pfam" id="PF17964">
    <property type="entry name" value="Big_10"/>
    <property type="match status" value="1"/>
</dbReference>
<dbReference type="PANTHER" id="PTHR30582">
    <property type="entry name" value="L,D-TRANSPEPTIDASE"/>
    <property type="match status" value="1"/>
</dbReference>
<gene>
    <name evidence="10" type="ORF">ACEZDJ_14635</name>
</gene>
<evidence type="ECO:0000256" key="7">
    <source>
        <dbReference type="PROSITE-ProRule" id="PRU01373"/>
    </source>
</evidence>
<evidence type="ECO:0000256" key="6">
    <source>
        <dbReference type="ARBA" id="ARBA00023316"/>
    </source>
</evidence>
<dbReference type="CDD" id="cd16913">
    <property type="entry name" value="YkuD_like"/>
    <property type="match status" value="1"/>
</dbReference>
<keyword evidence="3 7" id="KW-0133">Cell shape</keyword>
<dbReference type="Gene3D" id="2.60.40.3780">
    <property type="match status" value="1"/>
</dbReference>
<feature type="active site" description="Nucleophile" evidence="7">
    <location>
        <position position="353"/>
    </location>
</feature>
<dbReference type="Gene3D" id="2.60.40.3710">
    <property type="match status" value="1"/>
</dbReference>
<sequence>MDDTTTSGKGKGGPWARRTIVAGLIATPVALVAGCSSSGSSGSSDKSGSGGSSAAPVSKAAITTTPANGAKSAVFTQPVKVAVSNGTLSSVTLTGSDGKQVAGELAADKLSWTSTGRLSSGTGYTLAAVGTDSDQVQATKSVSFRTGAPEKTFIGYFTPDNGTTVGVGMPVSINFNKAVTDKAAVQKAITVTASPAVEIVGHWFSSTRLDFRPETYWAAGTKVTLTLALKDVEGSSGVYGTQAKSISFTVGRSQTSVADLSAKTLTVTRDGKVTQTYPITGGSPEHTTWAGKMVISEKFLQTRMDSTTVGLGGEYDIKDVPHAQRLTTSGTFIHGNYWASTSVFGSENTSHGCVAMHDTKGAGDSSTPAAKFYNSSITGDVVEVVNSGDKTVDPANGLNGWNLDWASWKAGSAV</sequence>
<comment type="pathway">
    <text evidence="1 7">Cell wall biogenesis; peptidoglycan biosynthesis.</text>
</comment>
<dbReference type="EMBL" id="JBHEZZ010000006">
    <property type="protein sequence ID" value="MFC1402521.1"/>
    <property type="molecule type" value="Genomic_DNA"/>
</dbReference>
<evidence type="ECO:0000313" key="11">
    <source>
        <dbReference type="Proteomes" id="UP001592528"/>
    </source>
</evidence>
<dbReference type="InterPro" id="IPR005490">
    <property type="entry name" value="LD_TPept_cat_dom"/>
</dbReference>
<feature type="domain" description="L,D-TPase catalytic" evidence="9">
    <location>
        <begin position="254"/>
        <end position="385"/>
    </location>
</feature>
<evidence type="ECO:0000259" key="9">
    <source>
        <dbReference type="PROSITE" id="PS52029"/>
    </source>
</evidence>
<keyword evidence="5" id="KW-0012">Acyltransferase</keyword>
<dbReference type="Proteomes" id="UP001592528">
    <property type="component" value="Unassembled WGS sequence"/>
</dbReference>
<keyword evidence="2" id="KW-0808">Transferase</keyword>
<feature type="compositionally biased region" description="Low complexity" evidence="8">
    <location>
        <begin position="36"/>
        <end position="47"/>
    </location>
</feature>
<dbReference type="CDD" id="cd13432">
    <property type="entry name" value="LDT_IgD_like_2"/>
    <property type="match status" value="1"/>
</dbReference>
<dbReference type="InterPro" id="IPR050979">
    <property type="entry name" value="LD-transpeptidase"/>
</dbReference>
<keyword evidence="6 7" id="KW-0961">Cell wall biogenesis/degradation</keyword>
<dbReference type="PROSITE" id="PS52029">
    <property type="entry name" value="LD_TPASE"/>
    <property type="match status" value="1"/>
</dbReference>
<dbReference type="SUPFAM" id="SSF141523">
    <property type="entry name" value="L,D-transpeptidase catalytic domain-like"/>
    <property type="match status" value="1"/>
</dbReference>
<proteinExistence type="predicted"/>
<dbReference type="PANTHER" id="PTHR30582:SF2">
    <property type="entry name" value="L,D-TRANSPEPTIDASE YCIB-RELATED"/>
    <property type="match status" value="1"/>
</dbReference>
<evidence type="ECO:0000313" key="10">
    <source>
        <dbReference type="EMBL" id="MFC1402521.1"/>
    </source>
</evidence>
<keyword evidence="4 7" id="KW-0573">Peptidoglycan synthesis</keyword>
<name>A0ABV6UM43_9ACTN</name>
<evidence type="ECO:0000256" key="4">
    <source>
        <dbReference type="ARBA" id="ARBA00022984"/>
    </source>
</evidence>
<dbReference type="InterPro" id="IPR038063">
    <property type="entry name" value="Transpep_catalytic_dom"/>
</dbReference>
<feature type="active site" description="Proton donor/acceptor" evidence="7">
    <location>
        <position position="334"/>
    </location>
</feature>
<comment type="caution">
    <text evidence="10">The sequence shown here is derived from an EMBL/GenBank/DDBJ whole genome shotgun (WGS) entry which is preliminary data.</text>
</comment>
<evidence type="ECO:0000256" key="3">
    <source>
        <dbReference type="ARBA" id="ARBA00022960"/>
    </source>
</evidence>
<keyword evidence="11" id="KW-1185">Reference proteome</keyword>
<dbReference type="Gene3D" id="2.40.440.10">
    <property type="entry name" value="L,D-transpeptidase catalytic domain-like"/>
    <property type="match status" value="1"/>
</dbReference>
<reference evidence="10 11" key="1">
    <citation type="submission" date="2024-09" db="EMBL/GenBank/DDBJ databases">
        <authorList>
            <person name="Lee S.D."/>
        </authorList>
    </citation>
    <scope>NUCLEOTIDE SEQUENCE [LARGE SCALE GENOMIC DNA]</scope>
    <source>
        <strain evidence="10 11">N1-5</strain>
    </source>
</reference>
<dbReference type="InterPro" id="IPR041280">
    <property type="entry name" value="Big_10"/>
</dbReference>
<evidence type="ECO:0000256" key="8">
    <source>
        <dbReference type="SAM" id="MobiDB-lite"/>
    </source>
</evidence>
<accession>A0ABV6UM43</accession>
<dbReference type="RefSeq" id="WP_030249976.1">
    <property type="nucleotide sequence ID" value="NZ_JBHEZZ010000006.1"/>
</dbReference>
<organism evidence="10 11">
    <name type="scientific">Streptacidiphilus cavernicola</name>
    <dbReference type="NCBI Taxonomy" id="3342716"/>
    <lineage>
        <taxon>Bacteria</taxon>
        <taxon>Bacillati</taxon>
        <taxon>Actinomycetota</taxon>
        <taxon>Actinomycetes</taxon>
        <taxon>Kitasatosporales</taxon>
        <taxon>Streptomycetaceae</taxon>
        <taxon>Streptacidiphilus</taxon>
    </lineage>
</organism>
<protein>
    <submittedName>
        <fullName evidence="10">Ig-like domain-containing protein</fullName>
    </submittedName>
</protein>
<evidence type="ECO:0000256" key="2">
    <source>
        <dbReference type="ARBA" id="ARBA00022679"/>
    </source>
</evidence>
<evidence type="ECO:0000256" key="1">
    <source>
        <dbReference type="ARBA" id="ARBA00004752"/>
    </source>
</evidence>
<evidence type="ECO:0000256" key="5">
    <source>
        <dbReference type="ARBA" id="ARBA00023315"/>
    </source>
</evidence>
<dbReference type="Pfam" id="PF03734">
    <property type="entry name" value="YkuD"/>
    <property type="match status" value="1"/>
</dbReference>